<evidence type="ECO:0000259" key="3">
    <source>
        <dbReference type="Pfam" id="PF07687"/>
    </source>
</evidence>
<dbReference type="Gene3D" id="3.40.630.10">
    <property type="entry name" value="Zn peptidases"/>
    <property type="match status" value="1"/>
</dbReference>
<protein>
    <submittedName>
        <fullName evidence="4">M20/M25/M40 family metallo-hydrolase</fullName>
    </submittedName>
</protein>
<sequence length="379" mass="38960">MQEDYARDLAALVAIDSGSDDPDGVNRVADWIEARLRSLGFAVSRSSAGAPQYGDVLVGRRQGNGSGTVVLFGHMDTVFERGDAARRPFSVDADGLAHGPGVCDDKAGVVAGLHAAAHLIAAGDERYGELVLVFTPDEEIGSPVGGPALQSVARGADVALCLECARENGDLVLARKGAVDLVLEVEGVAAHSGIEPERGVHAGLEAAHLTVFLQALADPAARLTVNVGMLRAGERTNVVPDRAVLHVEARAAEAAVLNGVIDRIRARCADPAVPGARITVREIDHCPPMEAGPDALRLGDLALEVAGELGFAPALARTGGVSDANRVAALGVPTLDGLGPVGGGDHSPVEWLDLASVPQRVALLATLIEEAPALLRGEG</sequence>
<dbReference type="InterPro" id="IPR002933">
    <property type="entry name" value="Peptidase_M20"/>
</dbReference>
<reference evidence="4 5" key="1">
    <citation type="journal article" date="2019" name="Int. J. Syst. Evol. Microbiol.">
        <title>The Global Catalogue of Microorganisms (GCM) 10K type strain sequencing project: providing services to taxonomists for standard genome sequencing and annotation.</title>
        <authorList>
            <consortium name="The Broad Institute Genomics Platform"/>
            <consortium name="The Broad Institute Genome Sequencing Center for Infectious Disease"/>
            <person name="Wu L."/>
            <person name="Ma J."/>
        </authorList>
    </citation>
    <scope>NUCLEOTIDE SEQUENCE [LARGE SCALE GENOMIC DNA]</scope>
    <source>
        <strain evidence="4 5">JCM 14736</strain>
    </source>
</reference>
<comment type="caution">
    <text evidence="4">The sequence shown here is derived from an EMBL/GenBank/DDBJ whole genome shotgun (WGS) entry which is preliminary data.</text>
</comment>
<dbReference type="InterPro" id="IPR017150">
    <property type="entry name" value="Pept_M20_glutamate_carboxypep"/>
</dbReference>
<keyword evidence="5" id="KW-1185">Reference proteome</keyword>
<proteinExistence type="predicted"/>
<keyword evidence="1" id="KW-0479">Metal-binding</keyword>
<name>A0ABN2L9V5_9MICO</name>
<gene>
    <name evidence="4" type="ORF">GCM10009768_06160</name>
</gene>
<dbReference type="Pfam" id="PF01546">
    <property type="entry name" value="Peptidase_M20"/>
    <property type="match status" value="1"/>
</dbReference>
<dbReference type="PANTHER" id="PTHR43808:SF9">
    <property type="entry name" value="BLL0789 PROTEIN"/>
    <property type="match status" value="1"/>
</dbReference>
<dbReference type="PANTHER" id="PTHR43808">
    <property type="entry name" value="ACETYLORNITHINE DEACETYLASE"/>
    <property type="match status" value="1"/>
</dbReference>
<organism evidence="4 5">
    <name type="scientific">Leucobacter iarius</name>
    <dbReference type="NCBI Taxonomy" id="333963"/>
    <lineage>
        <taxon>Bacteria</taxon>
        <taxon>Bacillati</taxon>
        <taxon>Actinomycetota</taxon>
        <taxon>Actinomycetes</taxon>
        <taxon>Micrococcales</taxon>
        <taxon>Microbacteriaceae</taxon>
        <taxon>Leucobacter</taxon>
    </lineage>
</organism>
<keyword evidence="2" id="KW-0378">Hydrolase</keyword>
<evidence type="ECO:0000313" key="4">
    <source>
        <dbReference type="EMBL" id="GAA1780067.1"/>
    </source>
</evidence>
<dbReference type="Gene3D" id="3.30.70.360">
    <property type="match status" value="1"/>
</dbReference>
<feature type="domain" description="Peptidase M20 dimerisation" evidence="3">
    <location>
        <begin position="174"/>
        <end position="274"/>
    </location>
</feature>
<dbReference type="SUPFAM" id="SSF55031">
    <property type="entry name" value="Bacterial exopeptidase dimerisation domain"/>
    <property type="match status" value="1"/>
</dbReference>
<dbReference type="Proteomes" id="UP001500851">
    <property type="component" value="Unassembled WGS sequence"/>
</dbReference>
<dbReference type="EMBL" id="BAAAOB010000001">
    <property type="protein sequence ID" value="GAA1780067.1"/>
    <property type="molecule type" value="Genomic_DNA"/>
</dbReference>
<evidence type="ECO:0000313" key="5">
    <source>
        <dbReference type="Proteomes" id="UP001500851"/>
    </source>
</evidence>
<accession>A0ABN2L9V5</accession>
<evidence type="ECO:0000256" key="1">
    <source>
        <dbReference type="ARBA" id="ARBA00022723"/>
    </source>
</evidence>
<dbReference type="InterPro" id="IPR036264">
    <property type="entry name" value="Bact_exopeptidase_dim_dom"/>
</dbReference>
<dbReference type="Pfam" id="PF07687">
    <property type="entry name" value="M20_dimer"/>
    <property type="match status" value="1"/>
</dbReference>
<dbReference type="InterPro" id="IPR011650">
    <property type="entry name" value="Peptidase_M20_dimer"/>
</dbReference>
<dbReference type="InterPro" id="IPR050072">
    <property type="entry name" value="Peptidase_M20A"/>
</dbReference>
<evidence type="ECO:0000256" key="2">
    <source>
        <dbReference type="ARBA" id="ARBA00022801"/>
    </source>
</evidence>
<dbReference type="SUPFAM" id="SSF53187">
    <property type="entry name" value="Zn-dependent exopeptidases"/>
    <property type="match status" value="1"/>
</dbReference>
<dbReference type="PIRSF" id="PIRSF037238">
    <property type="entry name" value="Carboxypeptidase_G2"/>
    <property type="match status" value="1"/>
</dbReference>